<evidence type="ECO:0000313" key="3">
    <source>
        <dbReference type="Proteomes" id="UP001417504"/>
    </source>
</evidence>
<dbReference type="InterPro" id="IPR036047">
    <property type="entry name" value="F-box-like_dom_sf"/>
</dbReference>
<comment type="caution">
    <text evidence="2">The sequence shown here is derived from an EMBL/GenBank/DDBJ whole genome shotgun (WGS) entry which is preliminary data.</text>
</comment>
<name>A0AAP0PHD1_9MAGN</name>
<proteinExistence type="predicted"/>
<organism evidence="2 3">
    <name type="scientific">Stephania japonica</name>
    <dbReference type="NCBI Taxonomy" id="461633"/>
    <lineage>
        <taxon>Eukaryota</taxon>
        <taxon>Viridiplantae</taxon>
        <taxon>Streptophyta</taxon>
        <taxon>Embryophyta</taxon>
        <taxon>Tracheophyta</taxon>
        <taxon>Spermatophyta</taxon>
        <taxon>Magnoliopsida</taxon>
        <taxon>Ranunculales</taxon>
        <taxon>Menispermaceae</taxon>
        <taxon>Menispermoideae</taxon>
        <taxon>Cissampelideae</taxon>
        <taxon>Stephania</taxon>
    </lineage>
</organism>
<dbReference type="AlphaFoldDB" id="A0AAP0PHD1"/>
<dbReference type="Pfam" id="PF00646">
    <property type="entry name" value="F-box"/>
    <property type="match status" value="1"/>
</dbReference>
<dbReference type="EMBL" id="JBBNAE010000002">
    <property type="protein sequence ID" value="KAK9144953.1"/>
    <property type="molecule type" value="Genomic_DNA"/>
</dbReference>
<feature type="domain" description="F-box" evidence="1">
    <location>
        <begin position="8"/>
        <end position="54"/>
    </location>
</feature>
<dbReference type="CDD" id="cd22157">
    <property type="entry name" value="F-box_AtFBW1-like"/>
    <property type="match status" value="1"/>
</dbReference>
<dbReference type="SUPFAM" id="SSF81383">
    <property type="entry name" value="F-box domain"/>
    <property type="match status" value="1"/>
</dbReference>
<accession>A0AAP0PHD1</accession>
<dbReference type="InterPro" id="IPR011043">
    <property type="entry name" value="Gal_Oxase/kelch_b-propeller"/>
</dbReference>
<evidence type="ECO:0000313" key="2">
    <source>
        <dbReference type="EMBL" id="KAK9144953.1"/>
    </source>
</evidence>
<evidence type="ECO:0000259" key="1">
    <source>
        <dbReference type="PROSITE" id="PS50181"/>
    </source>
</evidence>
<dbReference type="Proteomes" id="UP001417504">
    <property type="component" value="Unassembled WGS sequence"/>
</dbReference>
<reference evidence="2 3" key="1">
    <citation type="submission" date="2024-01" db="EMBL/GenBank/DDBJ databases">
        <title>Genome assemblies of Stephania.</title>
        <authorList>
            <person name="Yang L."/>
        </authorList>
    </citation>
    <scope>NUCLEOTIDE SEQUENCE [LARGE SCALE GENOMIC DNA]</scope>
    <source>
        <strain evidence="2">QJT</strain>
        <tissue evidence="2">Leaf</tissue>
    </source>
</reference>
<protein>
    <recommendedName>
        <fullName evidence="1">F-box domain-containing protein</fullName>
    </recommendedName>
</protein>
<keyword evidence="3" id="KW-1185">Reference proteome</keyword>
<dbReference type="PROSITE" id="PS50181">
    <property type="entry name" value="FBOX"/>
    <property type="match status" value="1"/>
</dbReference>
<dbReference type="Pfam" id="PF07734">
    <property type="entry name" value="FBA_1"/>
    <property type="match status" value="1"/>
</dbReference>
<dbReference type="SMART" id="SM00256">
    <property type="entry name" value="FBOX"/>
    <property type="match status" value="1"/>
</dbReference>
<dbReference type="InterPro" id="IPR006527">
    <property type="entry name" value="F-box-assoc_dom_typ1"/>
</dbReference>
<gene>
    <name evidence="2" type="ORF">Sjap_004856</name>
</gene>
<dbReference type="Gene3D" id="1.20.1280.50">
    <property type="match status" value="1"/>
</dbReference>
<dbReference type="SUPFAM" id="SSF50965">
    <property type="entry name" value="Galactose oxidase, central domain"/>
    <property type="match status" value="1"/>
</dbReference>
<sequence length="319" mass="36637">MGKLLESNNEMSNFPPEIMECILSRLPVKSLARFRCVSKSWLKLISNPDFIKSHLKQSNLSNDIKIMLKSDSIIYSLDIVDGNMVVDPQRPYEASLWDEDDMILCSCDGLLYMHCLDYNFKCIWNPSTRERTILPDCSPPPSGKDIDYMEASYGFFYDPVTNDYKVVEIHYYDSKHEDTLSEVRVYSFPSNSWKVITEFPYACIPGTGQLTNGTLHWVAHRCGESEDSQLVISYDIRSEEFQEVPLPEFKDDQVDLGVEVLAGSLCLLRYGKVPLEVWVMKNYGVRESITTQLVDTKTEEQFQRQVFPAPRTIKSRNAG</sequence>
<dbReference type="PANTHER" id="PTHR31672:SF13">
    <property type="entry name" value="F-BOX PROTEIN CPR30-LIKE"/>
    <property type="match status" value="1"/>
</dbReference>
<dbReference type="InterPro" id="IPR050796">
    <property type="entry name" value="SCF_F-box_component"/>
</dbReference>
<dbReference type="InterPro" id="IPR001810">
    <property type="entry name" value="F-box_dom"/>
</dbReference>
<dbReference type="PANTHER" id="PTHR31672">
    <property type="entry name" value="BNACNNG10540D PROTEIN"/>
    <property type="match status" value="1"/>
</dbReference>
<dbReference type="InterPro" id="IPR017451">
    <property type="entry name" value="F-box-assoc_interact_dom"/>
</dbReference>
<dbReference type="NCBIfam" id="TIGR01640">
    <property type="entry name" value="F_box_assoc_1"/>
    <property type="match status" value="1"/>
</dbReference>